<feature type="signal peptide" evidence="1">
    <location>
        <begin position="1"/>
        <end position="26"/>
    </location>
</feature>
<keyword evidence="4" id="KW-1185">Reference proteome</keyword>
<gene>
    <name evidence="3" type="ORF">GCM10009760_10800</name>
</gene>
<evidence type="ECO:0000259" key="2">
    <source>
        <dbReference type="Pfam" id="PF13229"/>
    </source>
</evidence>
<evidence type="ECO:0000313" key="3">
    <source>
        <dbReference type="EMBL" id="GAA2134007.1"/>
    </source>
</evidence>
<feature type="domain" description="Right handed beta helix" evidence="2">
    <location>
        <begin position="188"/>
        <end position="351"/>
    </location>
</feature>
<dbReference type="Proteomes" id="UP001422759">
    <property type="component" value="Unassembled WGS sequence"/>
</dbReference>
<protein>
    <recommendedName>
        <fullName evidence="2">Right handed beta helix domain-containing protein</fullName>
    </recommendedName>
</protein>
<evidence type="ECO:0000313" key="4">
    <source>
        <dbReference type="Proteomes" id="UP001422759"/>
    </source>
</evidence>
<dbReference type="InterPro" id="IPR012334">
    <property type="entry name" value="Pectin_lyas_fold"/>
</dbReference>
<dbReference type="EMBL" id="BAAANT010000004">
    <property type="protein sequence ID" value="GAA2134007.1"/>
    <property type="molecule type" value="Genomic_DNA"/>
</dbReference>
<comment type="caution">
    <text evidence="3">The sequence shown here is derived from an EMBL/GenBank/DDBJ whole genome shotgun (WGS) entry which is preliminary data.</text>
</comment>
<proteinExistence type="predicted"/>
<dbReference type="Gene3D" id="2.160.20.10">
    <property type="entry name" value="Single-stranded right-handed beta-helix, Pectin lyase-like"/>
    <property type="match status" value="1"/>
</dbReference>
<dbReference type="InterPro" id="IPR011050">
    <property type="entry name" value="Pectin_lyase_fold/virulence"/>
</dbReference>
<name>A0ABP5KKY0_9ACTN</name>
<reference evidence="4" key="1">
    <citation type="journal article" date="2019" name="Int. J. Syst. Evol. Microbiol.">
        <title>The Global Catalogue of Microorganisms (GCM) 10K type strain sequencing project: providing services to taxonomists for standard genome sequencing and annotation.</title>
        <authorList>
            <consortium name="The Broad Institute Genomics Platform"/>
            <consortium name="The Broad Institute Genome Sequencing Center for Infectious Disease"/>
            <person name="Wu L."/>
            <person name="Ma J."/>
        </authorList>
    </citation>
    <scope>NUCLEOTIDE SEQUENCE [LARGE SCALE GENOMIC DNA]</scope>
    <source>
        <strain evidence="4">JCM 14560</strain>
    </source>
</reference>
<keyword evidence="1" id="KW-0732">Signal</keyword>
<feature type="chain" id="PRO_5046219552" description="Right handed beta helix domain-containing protein" evidence="1">
    <location>
        <begin position="27"/>
        <end position="918"/>
    </location>
</feature>
<dbReference type="SUPFAM" id="SSF51126">
    <property type="entry name" value="Pectin lyase-like"/>
    <property type="match status" value="1"/>
</dbReference>
<organism evidence="3 4">
    <name type="scientific">Kitasatospora kazusensis</name>
    <dbReference type="NCBI Taxonomy" id="407974"/>
    <lineage>
        <taxon>Bacteria</taxon>
        <taxon>Bacillati</taxon>
        <taxon>Actinomycetota</taxon>
        <taxon>Actinomycetes</taxon>
        <taxon>Kitasatosporales</taxon>
        <taxon>Streptomycetaceae</taxon>
        <taxon>Kitasatospora</taxon>
    </lineage>
</organism>
<dbReference type="RefSeq" id="WP_344461270.1">
    <property type="nucleotide sequence ID" value="NZ_BAAANT010000004.1"/>
</dbReference>
<accession>A0ABP5KKY0</accession>
<dbReference type="Pfam" id="PF13229">
    <property type="entry name" value="Beta_helix"/>
    <property type="match status" value="1"/>
</dbReference>
<dbReference type="InterPro" id="IPR039448">
    <property type="entry name" value="Beta_helix"/>
</dbReference>
<sequence>MHHRRLVATAAVLSAGFAFLPGQAYAADPAPNAVPAPVRSGWELPGAKTFTSPASNSYRVQGRAAAAALPAAVPSTGRTVYVLTRTGCTTDTGTGTQAAPFCSLQHGVNAAVSGDTVHVDGKDEGSSPPRTAENVIIRTSGLTITGGTNAPQIDGDNTGSTKPGLTLDGVSDVTISHLVILTGGVPAALAVKGSSRITLDSVNIGAYGTAVAIDGASDTVAVTRSHVGLFNAGATAISVAAGAKNVTLAGNLIGASGYNSLGTPEQQIGGITATGVQGLNITGNTVQRGCLPGISVDGTSTTVSIQNNLLVETAAAAACDSGQPAVTVSAESAPATTTDDNDFYSAVANGAGPYRWAGTAYPTVAAFQAAQTQAGQTQGAHDTVETVAPQAVNSGSDWGVAYALQTGSAAIGTANQSAPGALATDYFGHGPMADRGAVKFQSNNPGFAMALTAKNSSAFGISLNLDVTTLPVAQDIYLQWGDGTVDVLNFYGDKPVKTTAGHIYKKLGDYTITVTDYEKTGNTIANTVKVSTLGSQYTAYGPKRLLDSRDGTGLAAAGRVPANGTVQLKVGGAGGIPANATAAVLNLTVTGPAADGYITAYPEGGPRPATSNVNYRAGQTVPNLVMVPIGTNGYVDLYNGGKGTTDLVADITGYFTPTAAAGFAPVGPSRLVDTRYGTGAPQGQIPGRGSIAAQISGAAPGLPGGGISAVALNVTVTNPGGNGYLTVYPSGQAMPTASNLNFTAGQTIANSVVVPVGADGRIRLFNGAWAGADVVIDVVGYYSTSETGAFVPVDPKRLLDTRDPATWSGGPLKGRYYAYLPMTTRTDISAFVFNTTVTDTGADGYLAAASDPNTVADYKSGHPYQVYVPNTSALNWRRGTTVPNLVQVTPGLGVIDFFNQSDSTMDLVVDLFGYYQND</sequence>
<evidence type="ECO:0000256" key="1">
    <source>
        <dbReference type="SAM" id="SignalP"/>
    </source>
</evidence>